<feature type="compositionally biased region" description="Polar residues" evidence="1">
    <location>
        <begin position="1"/>
        <end position="28"/>
    </location>
</feature>
<evidence type="ECO:0000256" key="1">
    <source>
        <dbReference type="SAM" id="MobiDB-lite"/>
    </source>
</evidence>
<reference evidence="2" key="2">
    <citation type="submission" date="2022-01" db="EMBL/GenBank/DDBJ databases">
        <authorList>
            <person name="Yamashiro T."/>
            <person name="Shiraishi A."/>
            <person name="Satake H."/>
            <person name="Nakayama K."/>
        </authorList>
    </citation>
    <scope>NUCLEOTIDE SEQUENCE</scope>
</reference>
<evidence type="ECO:0000313" key="3">
    <source>
        <dbReference type="Proteomes" id="UP001151760"/>
    </source>
</evidence>
<dbReference type="Proteomes" id="UP001151760">
    <property type="component" value="Unassembled WGS sequence"/>
</dbReference>
<organism evidence="2 3">
    <name type="scientific">Tanacetum coccineum</name>
    <dbReference type="NCBI Taxonomy" id="301880"/>
    <lineage>
        <taxon>Eukaryota</taxon>
        <taxon>Viridiplantae</taxon>
        <taxon>Streptophyta</taxon>
        <taxon>Embryophyta</taxon>
        <taxon>Tracheophyta</taxon>
        <taxon>Spermatophyta</taxon>
        <taxon>Magnoliopsida</taxon>
        <taxon>eudicotyledons</taxon>
        <taxon>Gunneridae</taxon>
        <taxon>Pentapetalae</taxon>
        <taxon>asterids</taxon>
        <taxon>campanulids</taxon>
        <taxon>Asterales</taxon>
        <taxon>Asteraceae</taxon>
        <taxon>Asteroideae</taxon>
        <taxon>Anthemideae</taxon>
        <taxon>Anthemidinae</taxon>
        <taxon>Tanacetum</taxon>
    </lineage>
</organism>
<sequence>MRTRSQSRGAGDSSTRGRQLLCNSSYRIPTSGRDPTVEPMAGTRTTPGPHIDFQALHRGTSRYSANYTHMTANKIDVIDMACEEYSQEVLGFTDIIASGNSTPYYDTIVATSSPHKLLFGDSDFPASRRKPILFLGLADVGIGPAYNPSYYDPEGTFYILRGHLE</sequence>
<feature type="region of interest" description="Disordered" evidence="1">
    <location>
        <begin position="1"/>
        <end position="50"/>
    </location>
</feature>
<reference evidence="2" key="1">
    <citation type="journal article" date="2022" name="Int. J. Mol. Sci.">
        <title>Draft Genome of Tanacetum Coccineum: Genomic Comparison of Closely Related Tanacetum-Family Plants.</title>
        <authorList>
            <person name="Yamashiro T."/>
            <person name="Shiraishi A."/>
            <person name="Nakayama K."/>
            <person name="Satake H."/>
        </authorList>
    </citation>
    <scope>NUCLEOTIDE SEQUENCE</scope>
</reference>
<name>A0ABQ5D3V0_9ASTR</name>
<dbReference type="EMBL" id="BQNB010014926">
    <property type="protein sequence ID" value="GJT34011.1"/>
    <property type="molecule type" value="Genomic_DNA"/>
</dbReference>
<gene>
    <name evidence="2" type="ORF">Tco_0924430</name>
</gene>
<proteinExistence type="predicted"/>
<keyword evidence="3" id="KW-1185">Reference proteome</keyword>
<protein>
    <submittedName>
        <fullName evidence="2">Uncharacterized protein</fullName>
    </submittedName>
</protein>
<comment type="caution">
    <text evidence="2">The sequence shown here is derived from an EMBL/GenBank/DDBJ whole genome shotgun (WGS) entry which is preliminary data.</text>
</comment>
<accession>A0ABQ5D3V0</accession>
<evidence type="ECO:0000313" key="2">
    <source>
        <dbReference type="EMBL" id="GJT34011.1"/>
    </source>
</evidence>